<proteinExistence type="predicted"/>
<feature type="region of interest" description="Disordered" evidence="1">
    <location>
        <begin position="1"/>
        <end position="32"/>
    </location>
</feature>
<feature type="transmembrane region" description="Helical" evidence="2">
    <location>
        <begin position="48"/>
        <end position="67"/>
    </location>
</feature>
<evidence type="ECO:0000313" key="4">
    <source>
        <dbReference type="Proteomes" id="UP000637788"/>
    </source>
</evidence>
<reference evidence="3" key="1">
    <citation type="journal article" date="2014" name="Int. J. Syst. Evol. Microbiol.">
        <title>Complete genome sequence of Corynebacterium casei LMG S-19264T (=DSM 44701T), isolated from a smear-ripened cheese.</title>
        <authorList>
            <consortium name="US DOE Joint Genome Institute (JGI-PGF)"/>
            <person name="Walter F."/>
            <person name="Albersmeier A."/>
            <person name="Kalinowski J."/>
            <person name="Ruckert C."/>
        </authorList>
    </citation>
    <scope>NUCLEOTIDE SEQUENCE</scope>
    <source>
        <strain evidence="3">JCM 3035</strain>
    </source>
</reference>
<evidence type="ECO:0000256" key="2">
    <source>
        <dbReference type="SAM" id="Phobius"/>
    </source>
</evidence>
<keyword evidence="2" id="KW-1133">Transmembrane helix</keyword>
<keyword evidence="2" id="KW-0472">Membrane</keyword>
<evidence type="ECO:0000313" key="3">
    <source>
        <dbReference type="EMBL" id="GGK63165.1"/>
    </source>
</evidence>
<evidence type="ECO:0000256" key="1">
    <source>
        <dbReference type="SAM" id="MobiDB-lite"/>
    </source>
</evidence>
<protein>
    <submittedName>
        <fullName evidence="3">Uncharacterized protein</fullName>
    </submittedName>
</protein>
<comment type="caution">
    <text evidence="3">The sequence shown here is derived from an EMBL/GenBank/DDBJ whole genome shotgun (WGS) entry which is preliminary data.</text>
</comment>
<organism evidence="3 4">
    <name type="scientific">Streptomyces flaveus</name>
    <dbReference type="NCBI Taxonomy" id="66370"/>
    <lineage>
        <taxon>Bacteria</taxon>
        <taxon>Bacillati</taxon>
        <taxon>Actinomycetota</taxon>
        <taxon>Actinomycetes</taxon>
        <taxon>Kitasatosporales</taxon>
        <taxon>Streptomycetaceae</taxon>
        <taxon>Streptomyces</taxon>
        <taxon>Streptomyces aurantiacus group</taxon>
    </lineage>
</organism>
<dbReference type="Proteomes" id="UP000637788">
    <property type="component" value="Unassembled WGS sequence"/>
</dbReference>
<name>A0A917QQH3_9ACTN</name>
<gene>
    <name evidence="3" type="ORF">GCM10010094_25030</name>
</gene>
<dbReference type="EMBL" id="BMPQ01000005">
    <property type="protein sequence ID" value="GGK63165.1"/>
    <property type="molecule type" value="Genomic_DNA"/>
</dbReference>
<reference evidence="3" key="2">
    <citation type="submission" date="2020-09" db="EMBL/GenBank/DDBJ databases">
        <authorList>
            <person name="Sun Q."/>
            <person name="Ohkuma M."/>
        </authorList>
    </citation>
    <scope>NUCLEOTIDE SEQUENCE</scope>
    <source>
        <strain evidence="3">JCM 3035</strain>
    </source>
</reference>
<feature type="transmembrane region" description="Helical" evidence="2">
    <location>
        <begin position="73"/>
        <end position="91"/>
    </location>
</feature>
<dbReference type="RefSeq" id="WP_246567640.1">
    <property type="nucleotide sequence ID" value="NZ_BMPQ01000005.1"/>
</dbReference>
<dbReference type="AlphaFoldDB" id="A0A917QQH3"/>
<accession>A0A917QQH3</accession>
<keyword evidence="2" id="KW-0812">Transmembrane</keyword>
<sequence length="95" mass="9935">MTDPYRLTTASGTYATPSVDPNAETIGKPLPAGEPLPVVTRSRVARTLLWMVLVISVVGNMVASYTASTPLHLASGAVTALCLTGLVVQGLRGRR</sequence>
<keyword evidence="4" id="KW-1185">Reference proteome</keyword>